<comment type="caution">
    <text evidence="2">The sequence shown here is derived from an EMBL/GenBank/DDBJ whole genome shotgun (WGS) entry which is preliminary data.</text>
</comment>
<sequence length="159" mass="17043">MGFLSENSRAALGRLSGGDTAAEPPAPLERLHGIRSLIAELEADSATLQAVRDARDAGASWEQIADAAGLGETAAKWRWRGSDEEIVARHEAGRKRSSRPSSVPTELPGMSVADAAAQLGVSANAIYQQVARGRLRAETIELPDGRKYKRVFPERPASR</sequence>
<evidence type="ECO:0000256" key="1">
    <source>
        <dbReference type="SAM" id="MobiDB-lite"/>
    </source>
</evidence>
<proteinExistence type="predicted"/>
<keyword evidence="3" id="KW-1185">Reference proteome</keyword>
<reference evidence="2 3" key="1">
    <citation type="submission" date="2019-06" db="EMBL/GenBank/DDBJ databases">
        <title>Sequencing the genomes of 1000 actinobacteria strains.</title>
        <authorList>
            <person name="Klenk H.-P."/>
        </authorList>
    </citation>
    <scope>NUCLEOTIDE SEQUENCE [LARGE SCALE GENOMIC DNA]</scope>
    <source>
        <strain evidence="2 3">DSM 26477</strain>
    </source>
</reference>
<gene>
    <name evidence="2" type="ORF">FB562_0237</name>
</gene>
<dbReference type="RefSeq" id="WP_141879468.1">
    <property type="nucleotide sequence ID" value="NZ_VFOM01000001.1"/>
</dbReference>
<protein>
    <submittedName>
        <fullName evidence="2">Uncharacterized protein</fullName>
    </submittedName>
</protein>
<accession>A0A542YGJ6</accession>
<name>A0A542YGJ6_9MICO</name>
<organism evidence="2 3">
    <name type="scientific">Homoserinimonas aerilata</name>
    <dbReference type="NCBI Taxonomy" id="1162970"/>
    <lineage>
        <taxon>Bacteria</taxon>
        <taxon>Bacillati</taxon>
        <taxon>Actinomycetota</taxon>
        <taxon>Actinomycetes</taxon>
        <taxon>Micrococcales</taxon>
        <taxon>Microbacteriaceae</taxon>
        <taxon>Homoserinimonas</taxon>
    </lineage>
</organism>
<dbReference type="EMBL" id="VFOM01000001">
    <property type="protein sequence ID" value="TQL47186.1"/>
    <property type="molecule type" value="Genomic_DNA"/>
</dbReference>
<dbReference type="AlphaFoldDB" id="A0A542YGJ6"/>
<dbReference type="Proteomes" id="UP000317998">
    <property type="component" value="Unassembled WGS sequence"/>
</dbReference>
<feature type="region of interest" description="Disordered" evidence="1">
    <location>
        <begin position="89"/>
        <end position="108"/>
    </location>
</feature>
<evidence type="ECO:0000313" key="3">
    <source>
        <dbReference type="Proteomes" id="UP000317998"/>
    </source>
</evidence>
<evidence type="ECO:0000313" key="2">
    <source>
        <dbReference type="EMBL" id="TQL47186.1"/>
    </source>
</evidence>
<dbReference type="OrthoDB" id="5123488at2"/>